<dbReference type="RefSeq" id="WP_254570085.1">
    <property type="nucleotide sequence ID" value="NZ_CP098502.1"/>
</dbReference>
<feature type="region of interest" description="Disordered" evidence="1">
    <location>
        <begin position="58"/>
        <end position="87"/>
    </location>
</feature>
<dbReference type="InterPro" id="IPR036366">
    <property type="entry name" value="PGBDSf"/>
</dbReference>
<evidence type="ECO:0000313" key="4">
    <source>
        <dbReference type="Proteomes" id="UP001056035"/>
    </source>
</evidence>
<protein>
    <submittedName>
        <fullName evidence="3">Peptidoglycan-binding protein</fullName>
    </submittedName>
</protein>
<name>A0ABY5DRH8_9ACTN</name>
<organism evidence="3 4">
    <name type="scientific">Paraconexibacter antarcticus</name>
    <dbReference type="NCBI Taxonomy" id="2949664"/>
    <lineage>
        <taxon>Bacteria</taxon>
        <taxon>Bacillati</taxon>
        <taxon>Actinomycetota</taxon>
        <taxon>Thermoleophilia</taxon>
        <taxon>Solirubrobacterales</taxon>
        <taxon>Paraconexibacteraceae</taxon>
        <taxon>Paraconexibacter</taxon>
    </lineage>
</organism>
<feature type="region of interest" description="Disordered" evidence="1">
    <location>
        <begin position="282"/>
        <end position="303"/>
    </location>
</feature>
<dbReference type="Gene3D" id="3.90.1720.10">
    <property type="entry name" value="endopeptidase domain like (from Nostoc punctiforme)"/>
    <property type="match status" value="1"/>
</dbReference>
<dbReference type="InterPro" id="IPR036365">
    <property type="entry name" value="PGBD-like_sf"/>
</dbReference>
<feature type="domain" description="Peptidoglycan binding-like" evidence="2">
    <location>
        <begin position="91"/>
        <end position="139"/>
    </location>
</feature>
<dbReference type="Proteomes" id="UP001056035">
    <property type="component" value="Chromosome"/>
</dbReference>
<dbReference type="EMBL" id="CP098502">
    <property type="protein sequence ID" value="UTI63357.1"/>
    <property type="molecule type" value="Genomic_DNA"/>
</dbReference>
<dbReference type="Gene3D" id="1.10.101.10">
    <property type="entry name" value="PGBD-like superfamily/PGBD"/>
    <property type="match status" value="2"/>
</dbReference>
<dbReference type="SUPFAM" id="SSF47090">
    <property type="entry name" value="PGBD-like"/>
    <property type="match status" value="2"/>
</dbReference>
<feature type="domain" description="Peptidoglycan binding-like" evidence="2">
    <location>
        <begin position="2"/>
        <end position="52"/>
    </location>
</feature>
<keyword evidence="4" id="KW-1185">Reference proteome</keyword>
<evidence type="ECO:0000313" key="3">
    <source>
        <dbReference type="EMBL" id="UTI63357.1"/>
    </source>
</evidence>
<dbReference type="Pfam" id="PF01471">
    <property type="entry name" value="PG_binding_1"/>
    <property type="match status" value="2"/>
</dbReference>
<feature type="compositionally biased region" description="Polar residues" evidence="1">
    <location>
        <begin position="286"/>
        <end position="295"/>
    </location>
</feature>
<dbReference type="InterPro" id="IPR002477">
    <property type="entry name" value="Peptidoglycan-bd-like"/>
</dbReference>
<evidence type="ECO:0000259" key="2">
    <source>
        <dbReference type="Pfam" id="PF01471"/>
    </source>
</evidence>
<gene>
    <name evidence="3" type="ORF">NBH00_18630</name>
</gene>
<proteinExistence type="predicted"/>
<sequence>MTQLQQLLVQAGVETAVDGRFGDATRQAVRRFQKAAGLEASGAAGKKTIAALRSAAPSGGAARYGGSGSATGSSSAKSLGDRIPLRPGMSGHDVKVLQDFLGRAGFTATVDGEFGDGTLTALKAFEAANTLAVDELVDRADIDVLRGLVRAGGGARVGATPPTLGRGITATVGSDGLAIAPADAPDVVKRMIAAGNKIAKTPYIYGGGHANFPNDRGYDCSGSMSYVLWGGDLLENPLVSSDFPSWGDPGPGQWVTLYGNTGHAYMVVAGLRFDTSGVDKDGSRWHASSRSTSGYGVSHPPGL</sequence>
<evidence type="ECO:0000256" key="1">
    <source>
        <dbReference type="SAM" id="MobiDB-lite"/>
    </source>
</evidence>
<accession>A0ABY5DRH8</accession>
<reference evidence="3 4" key="1">
    <citation type="submission" date="2022-06" db="EMBL/GenBank/DDBJ databases">
        <title>Paraconexibacter antarcticus.</title>
        <authorList>
            <person name="Kim C.S."/>
        </authorList>
    </citation>
    <scope>NUCLEOTIDE SEQUENCE [LARGE SCALE GENOMIC DNA]</scope>
    <source>
        <strain evidence="3 4">02-257</strain>
    </source>
</reference>